<reference evidence="7 8" key="1">
    <citation type="submission" date="2020-02" db="EMBL/GenBank/DDBJ databases">
        <title>Acidophilic actinobacteria isolated from forest soil.</title>
        <authorList>
            <person name="Golinska P."/>
        </authorList>
    </citation>
    <scope>NUCLEOTIDE SEQUENCE [LARGE SCALE GENOMIC DNA]</scope>
    <source>
        <strain evidence="7 8">NL8</strain>
    </source>
</reference>
<feature type="transmembrane region" description="Helical" evidence="6">
    <location>
        <begin position="151"/>
        <end position="171"/>
    </location>
</feature>
<keyword evidence="5 6" id="KW-0472">Membrane</keyword>
<dbReference type="PANTHER" id="PTHR12608">
    <property type="entry name" value="TRANSMEMBRANE PROTEIN HTP-1 RELATED"/>
    <property type="match status" value="1"/>
</dbReference>
<feature type="transmembrane region" description="Helical" evidence="6">
    <location>
        <begin position="46"/>
        <end position="70"/>
    </location>
</feature>
<keyword evidence="3 6" id="KW-0812">Transmembrane</keyword>
<comment type="similarity">
    <text evidence="2 6">Belongs to the GDT1 family.</text>
</comment>
<feature type="transmembrane region" description="Helical" evidence="6">
    <location>
        <begin position="9"/>
        <end position="26"/>
    </location>
</feature>
<dbReference type="InterPro" id="IPR001727">
    <property type="entry name" value="GDT1-like"/>
</dbReference>
<evidence type="ECO:0000256" key="4">
    <source>
        <dbReference type="ARBA" id="ARBA00022989"/>
    </source>
</evidence>
<evidence type="ECO:0000256" key="1">
    <source>
        <dbReference type="ARBA" id="ARBA00004141"/>
    </source>
</evidence>
<evidence type="ECO:0000256" key="3">
    <source>
        <dbReference type="ARBA" id="ARBA00022692"/>
    </source>
</evidence>
<gene>
    <name evidence="7" type="ORF">KGQ19_48070</name>
</gene>
<feature type="transmembrane region" description="Helical" evidence="6">
    <location>
        <begin position="183"/>
        <end position="204"/>
    </location>
</feature>
<evidence type="ECO:0000256" key="2">
    <source>
        <dbReference type="ARBA" id="ARBA00009190"/>
    </source>
</evidence>
<keyword evidence="8" id="KW-1185">Reference proteome</keyword>
<dbReference type="EMBL" id="JAAFYZ010000423">
    <property type="protein sequence ID" value="MBS2554638.1"/>
    <property type="molecule type" value="Genomic_DNA"/>
</dbReference>
<name>A0ABS5L8G8_9ACTN</name>
<evidence type="ECO:0000256" key="5">
    <source>
        <dbReference type="ARBA" id="ARBA00023136"/>
    </source>
</evidence>
<keyword evidence="4 6" id="KW-1133">Transmembrane helix</keyword>
<evidence type="ECO:0000256" key="6">
    <source>
        <dbReference type="RuleBase" id="RU365102"/>
    </source>
</evidence>
<comment type="subcellular location">
    <subcellularLocation>
        <location evidence="1 6">Membrane</location>
        <topology evidence="1 6">Multi-pass membrane protein</topology>
    </subcellularLocation>
</comment>
<dbReference type="Pfam" id="PF01169">
    <property type="entry name" value="GDT1"/>
    <property type="match status" value="2"/>
</dbReference>
<comment type="caution">
    <text evidence="7">The sequence shown here is derived from an EMBL/GenBank/DDBJ whole genome shotgun (WGS) entry which is preliminary data.</text>
</comment>
<evidence type="ECO:0000313" key="8">
    <source>
        <dbReference type="Proteomes" id="UP000730482"/>
    </source>
</evidence>
<evidence type="ECO:0000313" key="7">
    <source>
        <dbReference type="EMBL" id="MBS2554638.1"/>
    </source>
</evidence>
<proteinExistence type="inferred from homology"/>
<accession>A0ABS5L8G8</accession>
<sequence>MRPDPKDSHIVDLLVILTVFGVVFLAELPDKTALASLVLGTRYKPLHVFVGTAAAFFVHVVLAIAAGSLLTLLPGRVLHAVVGALFLMGAILLLRGRHEEEEDEELELKGDKPATFRRVAGMSFGVILVAEFGDLTQIVTANLAAKYHDPISVGIGATLGLWAVAGLAIVGGRGLLKVVPLTVVTRVAAAIMGALAVFSIVEAIRG</sequence>
<dbReference type="Proteomes" id="UP000730482">
    <property type="component" value="Unassembled WGS sequence"/>
</dbReference>
<dbReference type="PANTHER" id="PTHR12608:SF1">
    <property type="entry name" value="TRANSMEMBRANE PROTEIN 165"/>
    <property type="match status" value="1"/>
</dbReference>
<organism evidence="7 8">
    <name type="scientific">Catenulispora pinistramenti</name>
    <dbReference type="NCBI Taxonomy" id="2705254"/>
    <lineage>
        <taxon>Bacteria</taxon>
        <taxon>Bacillati</taxon>
        <taxon>Actinomycetota</taxon>
        <taxon>Actinomycetes</taxon>
        <taxon>Catenulisporales</taxon>
        <taxon>Catenulisporaceae</taxon>
        <taxon>Catenulispora</taxon>
    </lineage>
</organism>
<feature type="transmembrane region" description="Helical" evidence="6">
    <location>
        <begin position="77"/>
        <end position="96"/>
    </location>
</feature>
<protein>
    <recommendedName>
        <fullName evidence="6">GDT1 family protein</fullName>
    </recommendedName>
</protein>